<dbReference type="EMBL" id="BARS01058885">
    <property type="protein sequence ID" value="GAG42084.1"/>
    <property type="molecule type" value="Genomic_DNA"/>
</dbReference>
<dbReference type="AlphaFoldDB" id="X0XFX2"/>
<sequence>MKDDFINIMITNTIAAFNGYDDATIITSKKYTKAHDLKDRQDSTLYSNFNNYSSTSQNIGRTNRINSDFDYNFYSRPST</sequence>
<gene>
    <name evidence="1" type="ORF">S01H1_85626</name>
</gene>
<name>X0XFX2_9ZZZZ</name>
<comment type="caution">
    <text evidence="1">The sequence shown here is derived from an EMBL/GenBank/DDBJ whole genome shotgun (WGS) entry which is preliminary data.</text>
</comment>
<feature type="non-terminal residue" evidence="1">
    <location>
        <position position="79"/>
    </location>
</feature>
<reference evidence="1" key="1">
    <citation type="journal article" date="2014" name="Front. Microbiol.">
        <title>High frequency of phylogenetically diverse reductive dehalogenase-homologous genes in deep subseafloor sedimentary metagenomes.</title>
        <authorList>
            <person name="Kawai M."/>
            <person name="Futagami T."/>
            <person name="Toyoda A."/>
            <person name="Takaki Y."/>
            <person name="Nishi S."/>
            <person name="Hori S."/>
            <person name="Arai W."/>
            <person name="Tsubouchi T."/>
            <person name="Morono Y."/>
            <person name="Uchiyama I."/>
            <person name="Ito T."/>
            <person name="Fujiyama A."/>
            <person name="Inagaki F."/>
            <person name="Takami H."/>
        </authorList>
    </citation>
    <scope>NUCLEOTIDE SEQUENCE</scope>
    <source>
        <strain evidence="1">Expedition CK06-06</strain>
    </source>
</reference>
<evidence type="ECO:0000313" key="1">
    <source>
        <dbReference type="EMBL" id="GAG42084.1"/>
    </source>
</evidence>
<proteinExistence type="predicted"/>
<accession>X0XFX2</accession>
<protein>
    <submittedName>
        <fullName evidence="1">Uncharacterized protein</fullName>
    </submittedName>
</protein>
<organism evidence="1">
    <name type="scientific">marine sediment metagenome</name>
    <dbReference type="NCBI Taxonomy" id="412755"/>
    <lineage>
        <taxon>unclassified sequences</taxon>
        <taxon>metagenomes</taxon>
        <taxon>ecological metagenomes</taxon>
    </lineage>
</organism>